<dbReference type="KEGG" id="ada:A5CPEGH6_10360"/>
<dbReference type="InterPro" id="IPR018711">
    <property type="entry name" value="NAGPA"/>
</dbReference>
<dbReference type="RefSeq" id="WP_141428222.1">
    <property type="nucleotide sequence ID" value="NZ_AP019736.1"/>
</dbReference>
<dbReference type="PROSITE" id="PS50853">
    <property type="entry name" value="FN3"/>
    <property type="match status" value="1"/>
</dbReference>
<keyword evidence="4" id="KW-1185">Reference proteome</keyword>
<feature type="chain" id="PRO_5021494028" description="Fibronectin type-III domain-containing protein" evidence="1">
    <location>
        <begin position="19"/>
        <end position="538"/>
    </location>
</feature>
<dbReference type="GeneID" id="98673014"/>
<dbReference type="Proteomes" id="UP000319374">
    <property type="component" value="Chromosome"/>
</dbReference>
<dbReference type="AlphaFoldDB" id="A0A4Y1X250"/>
<dbReference type="InterPro" id="IPR013783">
    <property type="entry name" value="Ig-like_fold"/>
</dbReference>
<protein>
    <recommendedName>
        <fullName evidence="2">Fibronectin type-III domain-containing protein</fullName>
    </recommendedName>
</protein>
<dbReference type="CDD" id="cd00063">
    <property type="entry name" value="FN3"/>
    <property type="match status" value="1"/>
</dbReference>
<keyword evidence="1" id="KW-0732">Signal</keyword>
<gene>
    <name evidence="3" type="ORF">A5CPEGH6_10360</name>
</gene>
<feature type="domain" description="Fibronectin type-III" evidence="2">
    <location>
        <begin position="31"/>
        <end position="125"/>
    </location>
</feature>
<dbReference type="EMBL" id="AP019736">
    <property type="protein sequence ID" value="BBL06398.1"/>
    <property type="molecule type" value="Genomic_DNA"/>
</dbReference>
<evidence type="ECO:0000313" key="4">
    <source>
        <dbReference type="Proteomes" id="UP000319374"/>
    </source>
</evidence>
<sequence length="538" mass="57274">MKTTFWALVALCACAACADDDGNRASGRVAVPSDIRIERVGAASVRVSWQDNSTDEKGFDIWVRDAADATNRWIAGSVEADQTRYTISQGLEDGASYFFGVQGKGTSEAGDSRVVYEFFTLTPSSELPVVEIDGQPTATATCIAVTYRIDNAPSDARYGLCWSADGLPTTEDAMQYGPALPEDGGAVLQVIPNALLEYGREYTVRAFLTSGGATCYSSETKASLGEEPPAVTFDWTKLSHESLPAEIGLYETTGKLNGRNFHAWYAVADLSKGTVEFRVSVPEGAATIEEQSAAFGGDCYVMINGGYFYNGRHTGISVVDGETAGTIPAVRGSLRTSDTEEYDTMYNVTRGLFGVDASGTPGVCWAGTDARGAARYFDRPLPSVKGEARYDVVSAENPAPDIAWMPKYALSAGPVLLKDGKCPFDFTETPKGADYYLSNYEIMPYDIFGVGVSPDRTAVGSTADGRIVLFVCDGRIESSRGATLTELAAIMKGLGCTDAVNFDGGGSTGMVIDGKHLNDTTAEASRAVVSTAGFFKKR</sequence>
<evidence type="ECO:0000259" key="2">
    <source>
        <dbReference type="PROSITE" id="PS50853"/>
    </source>
</evidence>
<dbReference type="Gene3D" id="2.60.40.10">
    <property type="entry name" value="Immunoglobulins"/>
    <property type="match status" value="1"/>
</dbReference>
<dbReference type="InterPro" id="IPR036116">
    <property type="entry name" value="FN3_sf"/>
</dbReference>
<dbReference type="SUPFAM" id="SSF49265">
    <property type="entry name" value="Fibronectin type III"/>
    <property type="match status" value="1"/>
</dbReference>
<name>A0A4Y1X250_9BACT</name>
<dbReference type="PANTHER" id="PTHR40446">
    <property type="entry name" value="N-ACETYLGLUCOSAMINE-1-PHOSPHODIESTER ALPHA-N-ACETYLGLUCOSAMINIDASE"/>
    <property type="match status" value="1"/>
</dbReference>
<dbReference type="OrthoDB" id="9809781at2"/>
<dbReference type="PANTHER" id="PTHR40446:SF2">
    <property type="entry name" value="N-ACETYLGLUCOSAMINE-1-PHOSPHODIESTER ALPHA-N-ACETYLGLUCOSAMINIDASE"/>
    <property type="match status" value="1"/>
</dbReference>
<evidence type="ECO:0000313" key="3">
    <source>
        <dbReference type="EMBL" id="BBL06398.1"/>
    </source>
</evidence>
<proteinExistence type="predicted"/>
<organism evidence="3 4">
    <name type="scientific">Alistipes dispar</name>
    <dbReference type="NCBI Taxonomy" id="2585119"/>
    <lineage>
        <taxon>Bacteria</taxon>
        <taxon>Pseudomonadati</taxon>
        <taxon>Bacteroidota</taxon>
        <taxon>Bacteroidia</taxon>
        <taxon>Bacteroidales</taxon>
        <taxon>Rikenellaceae</taxon>
        <taxon>Alistipes</taxon>
    </lineage>
</organism>
<dbReference type="Pfam" id="PF00041">
    <property type="entry name" value="fn3"/>
    <property type="match status" value="1"/>
</dbReference>
<dbReference type="InterPro" id="IPR003961">
    <property type="entry name" value="FN3_dom"/>
</dbReference>
<reference evidence="4" key="1">
    <citation type="submission" date="2019-06" db="EMBL/GenBank/DDBJ databases">
        <title>Alistipes onderdonkii subsp. vulgaris subsp. nov., Alistipes dispar sp. nov. and Alistipes communis sp. nov., isolated from human faeces, and creation of Alistipes onderdonkii subsp. onderdonkii subsp. nov.</title>
        <authorList>
            <person name="Sakamoto M."/>
            <person name="Ikeyama N."/>
            <person name="Ogata Y."/>
            <person name="Suda W."/>
            <person name="Iino T."/>
            <person name="Hattori M."/>
            <person name="Ohkuma M."/>
        </authorList>
    </citation>
    <scope>NUCLEOTIDE SEQUENCE [LARGE SCALE GENOMIC DNA]</scope>
    <source>
        <strain evidence="4">5CPEGH6</strain>
    </source>
</reference>
<accession>A0A4Y1X250</accession>
<feature type="signal peptide" evidence="1">
    <location>
        <begin position="1"/>
        <end position="18"/>
    </location>
</feature>
<evidence type="ECO:0000256" key="1">
    <source>
        <dbReference type="SAM" id="SignalP"/>
    </source>
</evidence>
<dbReference type="Pfam" id="PF09992">
    <property type="entry name" value="NAGPA"/>
    <property type="match status" value="1"/>
</dbReference>